<protein>
    <submittedName>
        <fullName evidence="5">Sortase</fullName>
    </submittedName>
</protein>
<sequence>MRRRPAPPGVPLRGALAAVGLLTVLAAGCTGADADSGGRATTSAGDSGDPGDSGGPGATSPGTPAASATPDTPATSSAETEVDPATALASDGRPRRAVLSVPSAGVRDLVVVPYRGRTDDAPGTEIQDGGVAASPHGPRGGTGPGGIGNYQVTAHRLSSTQAFLELDEVRRGDRVTVTVGRRTYVYEVRRTRITSFREPASLRAQRAAVPGRPGVEATRAMITLSTCRTPEDRAEGNDWSDRFGNPEHRIDKIGVLVAVRRA</sequence>
<feature type="compositionally biased region" description="Gly residues" evidence="3">
    <location>
        <begin position="138"/>
        <end position="147"/>
    </location>
</feature>
<feature type="chain" id="PRO_5040720358" evidence="4">
    <location>
        <begin position="27"/>
        <end position="262"/>
    </location>
</feature>
<comment type="caution">
    <text evidence="5">The sequence shown here is derived from an EMBL/GenBank/DDBJ whole genome shotgun (WGS) entry which is preliminary data.</text>
</comment>
<evidence type="ECO:0000256" key="1">
    <source>
        <dbReference type="ARBA" id="ARBA00022801"/>
    </source>
</evidence>
<organism evidence="5 6">
    <name type="scientific">Nocardioides bruguierae</name>
    <dbReference type="NCBI Taxonomy" id="2945102"/>
    <lineage>
        <taxon>Bacteria</taxon>
        <taxon>Bacillati</taxon>
        <taxon>Actinomycetota</taxon>
        <taxon>Actinomycetes</taxon>
        <taxon>Propionibacteriales</taxon>
        <taxon>Nocardioidaceae</taxon>
        <taxon>Nocardioides</taxon>
    </lineage>
</organism>
<feature type="compositionally biased region" description="Low complexity" evidence="3">
    <location>
        <begin position="58"/>
        <end position="78"/>
    </location>
</feature>
<dbReference type="InterPro" id="IPR005754">
    <property type="entry name" value="Sortase"/>
</dbReference>
<evidence type="ECO:0000256" key="4">
    <source>
        <dbReference type="SAM" id="SignalP"/>
    </source>
</evidence>
<feature type="active site" description="Proton donor/acceptor" evidence="2">
    <location>
        <position position="155"/>
    </location>
</feature>
<dbReference type="Pfam" id="PF04203">
    <property type="entry name" value="Sortase"/>
    <property type="match status" value="1"/>
</dbReference>
<dbReference type="PROSITE" id="PS51257">
    <property type="entry name" value="PROKAR_LIPOPROTEIN"/>
    <property type="match status" value="1"/>
</dbReference>
<feature type="region of interest" description="Disordered" evidence="3">
    <location>
        <begin position="30"/>
        <end position="96"/>
    </location>
</feature>
<dbReference type="EMBL" id="JAMOIL010000001">
    <property type="protein sequence ID" value="MCM0619062.1"/>
    <property type="molecule type" value="Genomic_DNA"/>
</dbReference>
<name>A0A9X2D476_9ACTN</name>
<reference evidence="5" key="1">
    <citation type="submission" date="2022-05" db="EMBL/GenBank/DDBJ databases">
        <authorList>
            <person name="Tuo L."/>
        </authorList>
    </citation>
    <scope>NUCLEOTIDE SEQUENCE</scope>
    <source>
        <strain evidence="5">BSK12Z-4</strain>
    </source>
</reference>
<evidence type="ECO:0000256" key="2">
    <source>
        <dbReference type="PIRSR" id="PIRSR605754-1"/>
    </source>
</evidence>
<keyword evidence="4" id="KW-0732">Signal</keyword>
<keyword evidence="1" id="KW-0378">Hydrolase</keyword>
<dbReference type="Gene3D" id="2.40.260.10">
    <property type="entry name" value="Sortase"/>
    <property type="match status" value="1"/>
</dbReference>
<accession>A0A9X2D476</accession>
<dbReference type="InterPro" id="IPR023365">
    <property type="entry name" value="Sortase_dom-sf"/>
</dbReference>
<dbReference type="RefSeq" id="WP_250825963.1">
    <property type="nucleotide sequence ID" value="NZ_JAMOIL010000001.1"/>
</dbReference>
<evidence type="ECO:0000313" key="6">
    <source>
        <dbReference type="Proteomes" id="UP001139485"/>
    </source>
</evidence>
<dbReference type="GO" id="GO:0016787">
    <property type="term" value="F:hydrolase activity"/>
    <property type="evidence" value="ECO:0007669"/>
    <property type="project" value="UniProtKB-KW"/>
</dbReference>
<dbReference type="Proteomes" id="UP001139485">
    <property type="component" value="Unassembled WGS sequence"/>
</dbReference>
<proteinExistence type="predicted"/>
<dbReference type="SUPFAM" id="SSF63817">
    <property type="entry name" value="Sortase"/>
    <property type="match status" value="1"/>
</dbReference>
<dbReference type="AlphaFoldDB" id="A0A9X2D476"/>
<evidence type="ECO:0000313" key="5">
    <source>
        <dbReference type="EMBL" id="MCM0619062.1"/>
    </source>
</evidence>
<feature type="active site" description="Acyl-thioester intermediate" evidence="2">
    <location>
        <position position="227"/>
    </location>
</feature>
<gene>
    <name evidence="5" type="ORF">M8330_01985</name>
</gene>
<keyword evidence="6" id="KW-1185">Reference proteome</keyword>
<feature type="region of interest" description="Disordered" evidence="3">
    <location>
        <begin position="118"/>
        <end position="147"/>
    </location>
</feature>
<evidence type="ECO:0000256" key="3">
    <source>
        <dbReference type="SAM" id="MobiDB-lite"/>
    </source>
</evidence>
<feature type="signal peptide" evidence="4">
    <location>
        <begin position="1"/>
        <end position="26"/>
    </location>
</feature>